<sequence>MSKRIAIFGAGAAGSYIGAFLTREGYDITLIDMWGQHVDVMNEKGLSVSGAQGPFTVPVKAIHLTDAINITEPFDIIFLATKSYDTEWASYWIKRFLSPTGVVVNSQNCMNDRLTASIVGFERQVGCIMSSITVALWEPGHVNRGGQPGRDRGHDVFRVGELHGQITPRVQEIATMLSCIDGSHATSNIWGERWSKLTTNSVGNPVGAMTGQGSQTFAQDPRARLIQVHIAKETCQVGLALNVDIAPVSGVDASTWARADERDVFEELDAKFHPRPGAADWRSSMAQDVVKGRRTEIEYMNGYTVQRGQEVGIPTPVSAAIVEVVKQIDAGTLTPDPSNVERVLGLAGM</sequence>
<dbReference type="InterPro" id="IPR013752">
    <property type="entry name" value="KPA_reductase"/>
</dbReference>
<evidence type="ECO:0000256" key="7">
    <source>
        <dbReference type="ARBA" id="ARBA00032024"/>
    </source>
</evidence>
<dbReference type="Pfam" id="PF08546">
    <property type="entry name" value="ApbA_C"/>
    <property type="match status" value="1"/>
</dbReference>
<comment type="similarity">
    <text evidence="2 9">Belongs to the ketopantoate reductase family.</text>
</comment>
<dbReference type="InterPro" id="IPR050838">
    <property type="entry name" value="Ketopantoate_reductase"/>
</dbReference>
<dbReference type="GO" id="GO:0050661">
    <property type="term" value="F:NADP binding"/>
    <property type="evidence" value="ECO:0007669"/>
    <property type="project" value="TreeGrafter"/>
</dbReference>
<evidence type="ECO:0000256" key="5">
    <source>
        <dbReference type="ARBA" id="ARBA00022857"/>
    </source>
</evidence>
<evidence type="ECO:0000256" key="2">
    <source>
        <dbReference type="ARBA" id="ARBA00007870"/>
    </source>
</evidence>
<evidence type="ECO:0000313" key="13">
    <source>
        <dbReference type="Proteomes" id="UP000019141"/>
    </source>
</evidence>
<dbReference type="InterPro" id="IPR013332">
    <property type="entry name" value="KPR_N"/>
</dbReference>
<dbReference type="InterPro" id="IPR036291">
    <property type="entry name" value="NAD(P)-bd_dom_sf"/>
</dbReference>
<dbReference type="PANTHER" id="PTHR43765">
    <property type="entry name" value="2-DEHYDROPANTOATE 2-REDUCTASE-RELATED"/>
    <property type="match status" value="1"/>
</dbReference>
<evidence type="ECO:0000256" key="6">
    <source>
        <dbReference type="ARBA" id="ARBA00023002"/>
    </source>
</evidence>
<comment type="caution">
    <text evidence="12">The sequence shown here is derived from an EMBL/GenBank/DDBJ whole genome shotgun (WGS) entry which is preliminary data.</text>
</comment>
<dbReference type="InterPro" id="IPR003710">
    <property type="entry name" value="ApbA"/>
</dbReference>
<dbReference type="InterPro" id="IPR013328">
    <property type="entry name" value="6PGD_dom2"/>
</dbReference>
<dbReference type="GO" id="GO:0015940">
    <property type="term" value="P:pantothenate biosynthetic process"/>
    <property type="evidence" value="ECO:0007669"/>
    <property type="project" value="UniProtKB-UniPathway"/>
</dbReference>
<feature type="domain" description="Ketopantoate reductase N-terminal" evidence="10">
    <location>
        <begin position="5"/>
        <end position="146"/>
    </location>
</feature>
<keyword evidence="5 9" id="KW-0521">NADP</keyword>
<dbReference type="Gene3D" id="3.40.50.720">
    <property type="entry name" value="NAD(P)-binding Rossmann-like Domain"/>
    <property type="match status" value="1"/>
</dbReference>
<dbReference type="EMBL" id="AZHW01000832">
    <property type="protein sequence ID" value="ETW96101.1"/>
    <property type="molecule type" value="Genomic_DNA"/>
</dbReference>
<evidence type="ECO:0000256" key="1">
    <source>
        <dbReference type="ARBA" id="ARBA00004994"/>
    </source>
</evidence>
<dbReference type="PANTHER" id="PTHR43765:SF2">
    <property type="entry name" value="2-DEHYDROPANTOATE 2-REDUCTASE"/>
    <property type="match status" value="1"/>
</dbReference>
<feature type="domain" description="Ketopantoate reductase C-terminal" evidence="11">
    <location>
        <begin position="188"/>
        <end position="328"/>
    </location>
</feature>
<dbReference type="AlphaFoldDB" id="W4LFI0"/>
<dbReference type="Gene3D" id="1.10.1040.10">
    <property type="entry name" value="N-(1-d-carboxylethyl)-l-norvaline Dehydrogenase, domain 2"/>
    <property type="match status" value="1"/>
</dbReference>
<evidence type="ECO:0000256" key="8">
    <source>
        <dbReference type="ARBA" id="ARBA00048793"/>
    </source>
</evidence>
<comment type="function">
    <text evidence="9">Catalyzes the NADPH-dependent reduction of ketopantoate into pantoic acid.</text>
</comment>
<dbReference type="NCBIfam" id="TIGR00745">
    <property type="entry name" value="apbA_panE"/>
    <property type="match status" value="1"/>
</dbReference>
<accession>W4LFI0</accession>
<dbReference type="SUPFAM" id="SSF48179">
    <property type="entry name" value="6-phosphogluconate dehydrogenase C-terminal domain-like"/>
    <property type="match status" value="1"/>
</dbReference>
<comment type="catalytic activity">
    <reaction evidence="8 9">
        <text>(R)-pantoate + NADP(+) = 2-dehydropantoate + NADPH + H(+)</text>
        <dbReference type="Rhea" id="RHEA:16233"/>
        <dbReference type="ChEBI" id="CHEBI:11561"/>
        <dbReference type="ChEBI" id="CHEBI:15378"/>
        <dbReference type="ChEBI" id="CHEBI:15980"/>
        <dbReference type="ChEBI" id="CHEBI:57783"/>
        <dbReference type="ChEBI" id="CHEBI:58349"/>
        <dbReference type="EC" id="1.1.1.169"/>
    </reaction>
</comment>
<evidence type="ECO:0000313" key="12">
    <source>
        <dbReference type="EMBL" id="ETW96101.1"/>
    </source>
</evidence>
<name>W4LFI0_ENTF1</name>
<dbReference type="HOGENOM" id="CLU_031468_0_0_7"/>
<keyword evidence="13" id="KW-1185">Reference proteome</keyword>
<evidence type="ECO:0000259" key="10">
    <source>
        <dbReference type="Pfam" id="PF02558"/>
    </source>
</evidence>
<evidence type="ECO:0000259" key="11">
    <source>
        <dbReference type="Pfam" id="PF08546"/>
    </source>
</evidence>
<dbReference type="InterPro" id="IPR008927">
    <property type="entry name" value="6-PGluconate_DH-like_C_sf"/>
</dbReference>
<dbReference type="GO" id="GO:0005737">
    <property type="term" value="C:cytoplasm"/>
    <property type="evidence" value="ECO:0007669"/>
    <property type="project" value="TreeGrafter"/>
</dbReference>
<keyword evidence="9" id="KW-0566">Pantothenate biosynthesis</keyword>
<dbReference type="EC" id="1.1.1.169" evidence="3 9"/>
<gene>
    <name evidence="12" type="ORF">ETSY1_27955</name>
</gene>
<evidence type="ECO:0000256" key="3">
    <source>
        <dbReference type="ARBA" id="ARBA00013014"/>
    </source>
</evidence>
<dbReference type="GO" id="GO:0008677">
    <property type="term" value="F:2-dehydropantoate 2-reductase activity"/>
    <property type="evidence" value="ECO:0007669"/>
    <property type="project" value="UniProtKB-EC"/>
</dbReference>
<dbReference type="SUPFAM" id="SSF51735">
    <property type="entry name" value="NAD(P)-binding Rossmann-fold domains"/>
    <property type="match status" value="1"/>
</dbReference>
<reference evidence="12 13" key="1">
    <citation type="journal article" date="2014" name="Nature">
        <title>An environmental bacterial taxon with a large and distinct metabolic repertoire.</title>
        <authorList>
            <person name="Wilson M.C."/>
            <person name="Mori T."/>
            <person name="Ruckert C."/>
            <person name="Uria A.R."/>
            <person name="Helf M.J."/>
            <person name="Takada K."/>
            <person name="Gernert C."/>
            <person name="Steffens U.A."/>
            <person name="Heycke N."/>
            <person name="Schmitt S."/>
            <person name="Rinke C."/>
            <person name="Helfrich E.J."/>
            <person name="Brachmann A.O."/>
            <person name="Gurgui C."/>
            <person name="Wakimoto T."/>
            <person name="Kracht M."/>
            <person name="Crusemann M."/>
            <person name="Hentschel U."/>
            <person name="Abe I."/>
            <person name="Matsunaga S."/>
            <person name="Kalinowski J."/>
            <person name="Takeyama H."/>
            <person name="Piel J."/>
        </authorList>
    </citation>
    <scope>NUCLEOTIDE SEQUENCE [LARGE SCALE GENOMIC DNA]</scope>
    <source>
        <strain evidence="13">TSY1</strain>
    </source>
</reference>
<protein>
    <recommendedName>
        <fullName evidence="4 9">2-dehydropantoate 2-reductase</fullName>
        <ecNumber evidence="3 9">1.1.1.169</ecNumber>
    </recommendedName>
    <alternativeName>
        <fullName evidence="7 9">Ketopantoate reductase</fullName>
    </alternativeName>
</protein>
<evidence type="ECO:0000256" key="4">
    <source>
        <dbReference type="ARBA" id="ARBA00019465"/>
    </source>
</evidence>
<organism evidence="12 13">
    <name type="scientific">Entotheonella factor</name>
    <dbReference type="NCBI Taxonomy" id="1429438"/>
    <lineage>
        <taxon>Bacteria</taxon>
        <taxon>Pseudomonadati</taxon>
        <taxon>Nitrospinota/Tectimicrobiota group</taxon>
        <taxon>Candidatus Tectimicrobiota</taxon>
        <taxon>Candidatus Entotheonellia</taxon>
        <taxon>Candidatus Entotheonellales</taxon>
        <taxon>Candidatus Entotheonellaceae</taxon>
        <taxon>Candidatus Entotheonella</taxon>
    </lineage>
</organism>
<evidence type="ECO:0000256" key="9">
    <source>
        <dbReference type="RuleBase" id="RU362068"/>
    </source>
</evidence>
<dbReference type="Proteomes" id="UP000019141">
    <property type="component" value="Unassembled WGS sequence"/>
</dbReference>
<dbReference type="Pfam" id="PF02558">
    <property type="entry name" value="ApbA"/>
    <property type="match status" value="1"/>
</dbReference>
<dbReference type="UniPathway" id="UPA00028">
    <property type="reaction ID" value="UER00004"/>
</dbReference>
<comment type="pathway">
    <text evidence="1 9">Cofactor biosynthesis; (R)-pantothenate biosynthesis; (R)-pantoate from 3-methyl-2-oxobutanoate: step 2/2.</text>
</comment>
<proteinExistence type="inferred from homology"/>
<keyword evidence="6 9" id="KW-0560">Oxidoreductase</keyword>